<dbReference type="PANTHER" id="PTHR33973">
    <property type="entry name" value="OS07G0153300 PROTEIN"/>
    <property type="match status" value="1"/>
</dbReference>
<dbReference type="Proteomes" id="UP000196342">
    <property type="component" value="Unassembled WGS sequence"/>
</dbReference>
<dbReference type="PANTHER" id="PTHR33973:SF4">
    <property type="entry name" value="OS07G0153300 PROTEIN"/>
    <property type="match status" value="1"/>
</dbReference>
<evidence type="ECO:0000313" key="2">
    <source>
        <dbReference type="Proteomes" id="UP000196342"/>
    </source>
</evidence>
<dbReference type="AlphaFoldDB" id="A0A202BA52"/>
<organism evidence="1 2">
    <name type="scientific">Chromobacterium violaceum</name>
    <dbReference type="NCBI Taxonomy" id="536"/>
    <lineage>
        <taxon>Bacteria</taxon>
        <taxon>Pseudomonadati</taxon>
        <taxon>Pseudomonadota</taxon>
        <taxon>Betaproteobacteria</taxon>
        <taxon>Neisseriales</taxon>
        <taxon>Chromobacteriaceae</taxon>
        <taxon>Chromobacterium</taxon>
    </lineage>
</organism>
<protein>
    <submittedName>
        <fullName evidence="1">Cyclopropane fatty acid synthase</fullName>
    </submittedName>
</protein>
<gene>
    <name evidence="1" type="ORF">CBW21_10200</name>
</gene>
<evidence type="ECO:0000313" key="1">
    <source>
        <dbReference type="EMBL" id="OVE48319.1"/>
    </source>
</evidence>
<name>A0A202BA52_CHRVL</name>
<dbReference type="Pfam" id="PF07103">
    <property type="entry name" value="DUF1365"/>
    <property type="match status" value="1"/>
</dbReference>
<keyword evidence="2" id="KW-1185">Reference proteome</keyword>
<dbReference type="RefSeq" id="WP_087697818.1">
    <property type="nucleotide sequence ID" value="NZ_JAFBBB010000004.1"/>
</dbReference>
<dbReference type="InterPro" id="IPR010775">
    <property type="entry name" value="DUF1365"/>
</dbReference>
<proteinExistence type="predicted"/>
<dbReference type="EMBL" id="NHOO01000007">
    <property type="protein sequence ID" value="OVE48319.1"/>
    <property type="molecule type" value="Genomic_DNA"/>
</dbReference>
<comment type="caution">
    <text evidence="1">The sequence shown here is derived from an EMBL/GenBank/DDBJ whole genome shotgun (WGS) entry which is preliminary data.</text>
</comment>
<sequence>MSGAYLLTGQVMHRRLRPAANRFVYPVFCLRLKLSALEEANGFWLGVDRWRPLSLRTRDYGPRDGSPLLPWARARLAEAGLPADGEIWLQTFPRVFGYAFNPVSFWYCHDAAGRLIAVLAEVNNTFGEHHGYLLSPSQGGEISASSQLACRKLLHVSPFCRVEGHYRFRFAEQPGRALVRIDYHDAAGALLHTSIAGRLRALTAPAAAAALLRQPLLTLGVIARIHWQALKLWLKRVPIFRKPHPPAAALSRGQELKP</sequence>
<accession>A0A202BA52</accession>
<reference evidence="1 2" key="1">
    <citation type="submission" date="2017-05" db="EMBL/GenBank/DDBJ databases">
        <title>Chromobacterium violaceum GHPS1 isolated from Hydrocarbon polluted soil in French Guiana display an awesome secondary metabolite arsenal and a battery of drug and heavy-metal-resistance and detoxification of xenobiotics proteins.</title>
        <authorList>
            <person name="Belbahri L."/>
        </authorList>
    </citation>
    <scope>NUCLEOTIDE SEQUENCE [LARGE SCALE GENOMIC DNA]</scope>
    <source>
        <strain evidence="1 2">GHPS1</strain>
    </source>
</reference>